<evidence type="ECO:0000313" key="2">
    <source>
        <dbReference type="Proteomes" id="UP000320176"/>
    </source>
</evidence>
<organism evidence="1 2">
    <name type="scientific">Stieleria varia</name>
    <dbReference type="NCBI Taxonomy" id="2528005"/>
    <lineage>
        <taxon>Bacteria</taxon>
        <taxon>Pseudomonadati</taxon>
        <taxon>Planctomycetota</taxon>
        <taxon>Planctomycetia</taxon>
        <taxon>Pirellulales</taxon>
        <taxon>Pirellulaceae</taxon>
        <taxon>Stieleria</taxon>
    </lineage>
</organism>
<evidence type="ECO:0000313" key="1">
    <source>
        <dbReference type="EMBL" id="TWU04650.1"/>
    </source>
</evidence>
<dbReference type="AlphaFoldDB" id="A0A5C6AY29"/>
<proteinExistence type="predicted"/>
<keyword evidence="2" id="KW-1185">Reference proteome</keyword>
<dbReference type="EMBL" id="SJPN01000003">
    <property type="protein sequence ID" value="TWU04650.1"/>
    <property type="molecule type" value="Genomic_DNA"/>
</dbReference>
<dbReference type="RefSeq" id="WP_146520033.1">
    <property type="nucleotide sequence ID" value="NZ_CP151726.1"/>
</dbReference>
<dbReference type="Proteomes" id="UP000320176">
    <property type="component" value="Unassembled WGS sequence"/>
</dbReference>
<protein>
    <submittedName>
        <fullName evidence="1">Uncharacterized protein</fullName>
    </submittedName>
</protein>
<name>A0A5C6AY29_9BACT</name>
<gene>
    <name evidence="1" type="ORF">Pla52n_26920</name>
</gene>
<dbReference type="OrthoDB" id="282549at2"/>
<comment type="caution">
    <text evidence="1">The sequence shown here is derived from an EMBL/GenBank/DDBJ whole genome shotgun (WGS) entry which is preliminary data.</text>
</comment>
<sequence length="134" mass="15261">MKTVRWIVVAAGGALLLAWMSGVVGFHYTRVVDDEPLQNPVEVIGVVENQLYLSDLRVIKLQTGSHEQLLEAITQSAYQVDIQGTEPYVTLYARTNRWVCGTPWAQPIRIPLIPETVYRNRREMIGYGEFVEQK</sequence>
<accession>A0A5C6AY29</accession>
<reference evidence="1 2" key="1">
    <citation type="submission" date="2019-02" db="EMBL/GenBank/DDBJ databases">
        <title>Deep-cultivation of Planctomycetes and their phenomic and genomic characterization uncovers novel biology.</title>
        <authorList>
            <person name="Wiegand S."/>
            <person name="Jogler M."/>
            <person name="Boedeker C."/>
            <person name="Pinto D."/>
            <person name="Vollmers J."/>
            <person name="Rivas-Marin E."/>
            <person name="Kohn T."/>
            <person name="Peeters S.H."/>
            <person name="Heuer A."/>
            <person name="Rast P."/>
            <person name="Oberbeckmann S."/>
            <person name="Bunk B."/>
            <person name="Jeske O."/>
            <person name="Meyerdierks A."/>
            <person name="Storesund J.E."/>
            <person name="Kallscheuer N."/>
            <person name="Luecker S."/>
            <person name="Lage O.M."/>
            <person name="Pohl T."/>
            <person name="Merkel B.J."/>
            <person name="Hornburger P."/>
            <person name="Mueller R.-W."/>
            <person name="Bruemmer F."/>
            <person name="Labrenz M."/>
            <person name="Spormann A.M."/>
            <person name="Op Den Camp H."/>
            <person name="Overmann J."/>
            <person name="Amann R."/>
            <person name="Jetten M.S.M."/>
            <person name="Mascher T."/>
            <person name="Medema M.H."/>
            <person name="Devos D.P."/>
            <person name="Kaster A.-K."/>
            <person name="Ovreas L."/>
            <person name="Rohde M."/>
            <person name="Galperin M.Y."/>
            <person name="Jogler C."/>
        </authorList>
    </citation>
    <scope>NUCLEOTIDE SEQUENCE [LARGE SCALE GENOMIC DNA]</scope>
    <source>
        <strain evidence="1 2">Pla52n</strain>
    </source>
</reference>